<keyword evidence="3" id="KW-1185">Reference proteome</keyword>
<dbReference type="Proteomes" id="UP001497516">
    <property type="component" value="Chromosome 9"/>
</dbReference>
<proteinExistence type="predicted"/>
<feature type="compositionally biased region" description="Basic and acidic residues" evidence="1">
    <location>
        <begin position="100"/>
        <end position="109"/>
    </location>
</feature>
<gene>
    <name evidence="2" type="ORF">LTRI10_LOCUS52903</name>
</gene>
<feature type="region of interest" description="Disordered" evidence="1">
    <location>
        <begin position="1"/>
        <end position="46"/>
    </location>
</feature>
<evidence type="ECO:0000256" key="1">
    <source>
        <dbReference type="SAM" id="MobiDB-lite"/>
    </source>
</evidence>
<accession>A0AAV2GTV4</accession>
<name>A0AAV2GTV4_9ROSI</name>
<protein>
    <submittedName>
        <fullName evidence="2">Uncharacterized protein</fullName>
    </submittedName>
</protein>
<dbReference type="EMBL" id="OZ034822">
    <property type="protein sequence ID" value="CAL1413692.1"/>
    <property type="molecule type" value="Genomic_DNA"/>
</dbReference>
<evidence type="ECO:0000313" key="2">
    <source>
        <dbReference type="EMBL" id="CAL1413692.1"/>
    </source>
</evidence>
<dbReference type="AlphaFoldDB" id="A0AAV2GTV4"/>
<evidence type="ECO:0000313" key="3">
    <source>
        <dbReference type="Proteomes" id="UP001497516"/>
    </source>
</evidence>
<sequence length="133" mass="14161">MTADSSSSKGCVVTGERAKSDGFAPLSTPLPPSLEEPRTESDASLSFSNTASNLATLSPSRFQIRLQATPLCGGSLFLSRSDSARCSLPPATVLSQSRWRREGGLRRDGGGMVAGDLDQERRHPDFLTPPKNP</sequence>
<organism evidence="2 3">
    <name type="scientific">Linum trigynum</name>
    <dbReference type="NCBI Taxonomy" id="586398"/>
    <lineage>
        <taxon>Eukaryota</taxon>
        <taxon>Viridiplantae</taxon>
        <taxon>Streptophyta</taxon>
        <taxon>Embryophyta</taxon>
        <taxon>Tracheophyta</taxon>
        <taxon>Spermatophyta</taxon>
        <taxon>Magnoliopsida</taxon>
        <taxon>eudicotyledons</taxon>
        <taxon>Gunneridae</taxon>
        <taxon>Pentapetalae</taxon>
        <taxon>rosids</taxon>
        <taxon>fabids</taxon>
        <taxon>Malpighiales</taxon>
        <taxon>Linaceae</taxon>
        <taxon>Linum</taxon>
    </lineage>
</organism>
<reference evidence="2 3" key="1">
    <citation type="submission" date="2024-04" db="EMBL/GenBank/DDBJ databases">
        <authorList>
            <person name="Fracassetti M."/>
        </authorList>
    </citation>
    <scope>NUCLEOTIDE SEQUENCE [LARGE SCALE GENOMIC DNA]</scope>
</reference>
<feature type="region of interest" description="Disordered" evidence="1">
    <location>
        <begin position="100"/>
        <end position="133"/>
    </location>
</feature>